<organism evidence="1 2">
    <name type="scientific">Anaerobutyricum hallii</name>
    <dbReference type="NCBI Taxonomy" id="39488"/>
    <lineage>
        <taxon>Bacteria</taxon>
        <taxon>Bacillati</taxon>
        <taxon>Bacillota</taxon>
        <taxon>Clostridia</taxon>
        <taxon>Lachnospirales</taxon>
        <taxon>Lachnospiraceae</taxon>
        <taxon>Anaerobutyricum</taxon>
    </lineage>
</organism>
<proteinExistence type="predicted"/>
<dbReference type="InterPro" id="IPR032675">
    <property type="entry name" value="LRR_dom_sf"/>
</dbReference>
<dbReference type="EMBL" id="QSID01000006">
    <property type="protein sequence ID" value="RHC65901.1"/>
    <property type="molecule type" value="Genomic_DNA"/>
</dbReference>
<gene>
    <name evidence="1" type="ORF">DW833_06820</name>
</gene>
<dbReference type="AlphaFoldDB" id="A0A414B6N1"/>
<dbReference type="Pfam" id="PF09479">
    <property type="entry name" value="Flg_new"/>
    <property type="match status" value="1"/>
</dbReference>
<accession>A0A414B6N1</accession>
<evidence type="ECO:0000313" key="2">
    <source>
        <dbReference type="Proteomes" id="UP000284621"/>
    </source>
</evidence>
<dbReference type="Proteomes" id="UP000284621">
    <property type="component" value="Unassembled WGS sequence"/>
</dbReference>
<protein>
    <recommendedName>
        <fullName evidence="3">Leucine-rich repeat domain-containing protein</fullName>
    </recommendedName>
</protein>
<sequence length="497" mass="57638">MIHILQKAFFKHALNFVKNKRKIFQEERKLAGTKKGKKYIVVFQDEEGNVLKTAFVSDEEAALPPDVPEKKGESAHHEIKFQGWDKDISCVKENLVVKAVYREVPKEYLVMYFHENGKLLGTETVPYGQAAAQPYHPQKPQTRQFYYVFKGWNNDLSRIEKDTMAKAVFEEKNRSFVVHFFHEDGTLLKEEEALYGQAVQAPENPEKQADEVWHYIFDGWDREFDDITEDTEVHALFTPVYNEYKVRIYEQGEVSELPEEQSEESLHKLSGRQEFEKLIAERTCHYGDTISYPDLKKKGYTLQWDIHPETVTQDTEIHASWTFSNPVGKVFEIAGNRYQILNPSISNGSVRLLYYTEDTSQVHVPEQVKIGDYYYFIEKIAPQAFCDCAKMQTLTLPNPVRVLEQKAFARCKRLETIILGNGKASRLHTIGHNAFEQNEHLKAVYFKGRRLKKADSDTFSGLKRNLEIYVRPEEAGKVNRLFQKGVKTGRVCVKVSR</sequence>
<dbReference type="Pfam" id="PF13306">
    <property type="entry name" value="LRR_5"/>
    <property type="match status" value="1"/>
</dbReference>
<dbReference type="InterPro" id="IPR013378">
    <property type="entry name" value="InlB-like_B-rpt"/>
</dbReference>
<name>A0A414B6N1_9FIRM</name>
<comment type="caution">
    <text evidence="1">The sequence shown here is derived from an EMBL/GenBank/DDBJ whole genome shotgun (WGS) entry which is preliminary data.</text>
</comment>
<reference evidence="1 2" key="1">
    <citation type="submission" date="2018-08" db="EMBL/GenBank/DDBJ databases">
        <title>A genome reference for cultivated species of the human gut microbiota.</title>
        <authorList>
            <person name="Zou Y."/>
            <person name="Xue W."/>
            <person name="Luo G."/>
        </authorList>
    </citation>
    <scope>NUCLEOTIDE SEQUENCE [LARGE SCALE GENOMIC DNA]</scope>
    <source>
        <strain evidence="1 2">AM34-3LB</strain>
    </source>
</reference>
<dbReference type="Gene3D" id="3.80.10.10">
    <property type="entry name" value="Ribonuclease Inhibitor"/>
    <property type="match status" value="1"/>
</dbReference>
<keyword evidence="2" id="KW-1185">Reference proteome</keyword>
<evidence type="ECO:0008006" key="3">
    <source>
        <dbReference type="Google" id="ProtNLM"/>
    </source>
</evidence>
<dbReference type="InterPro" id="IPR026906">
    <property type="entry name" value="LRR_5"/>
</dbReference>
<dbReference type="SUPFAM" id="SSF52058">
    <property type="entry name" value="L domain-like"/>
    <property type="match status" value="1"/>
</dbReference>
<evidence type="ECO:0000313" key="1">
    <source>
        <dbReference type="EMBL" id="RHC65901.1"/>
    </source>
</evidence>